<accession>A0A8S1U3J7</accession>
<sequence>MNFIDLNQEYRGWKLLGSKLKQIYFHFRQNKGQELHYIYNGEIIQTIEHNDSETRPQIITNLEVVKHLKWMGKLEKNANKVGLWTASWKGEILNGVCEGKKQGLWEETINHFYDFAKVKEFGEYINDLKQGIWKYMYEKKQLQQIVHSSNGYFRSQFLKLNILNQKKY</sequence>
<proteinExistence type="predicted"/>
<keyword evidence="2" id="KW-1185">Reference proteome</keyword>
<name>A0A8S1U3J7_PAROT</name>
<organism evidence="1 2">
    <name type="scientific">Paramecium octaurelia</name>
    <dbReference type="NCBI Taxonomy" id="43137"/>
    <lineage>
        <taxon>Eukaryota</taxon>
        <taxon>Sar</taxon>
        <taxon>Alveolata</taxon>
        <taxon>Ciliophora</taxon>
        <taxon>Intramacronucleata</taxon>
        <taxon>Oligohymenophorea</taxon>
        <taxon>Peniculida</taxon>
        <taxon>Parameciidae</taxon>
        <taxon>Paramecium</taxon>
    </lineage>
</organism>
<dbReference type="Proteomes" id="UP000683925">
    <property type="component" value="Unassembled WGS sequence"/>
</dbReference>
<evidence type="ECO:0000313" key="1">
    <source>
        <dbReference type="EMBL" id="CAD8157979.1"/>
    </source>
</evidence>
<dbReference type="EMBL" id="CAJJDP010000034">
    <property type="protein sequence ID" value="CAD8157979.1"/>
    <property type="molecule type" value="Genomic_DNA"/>
</dbReference>
<dbReference type="PANTHER" id="PTHR33706">
    <property type="entry name" value="MORN VARIANT REPEAT PROTEIN"/>
    <property type="match status" value="1"/>
</dbReference>
<gene>
    <name evidence="1" type="ORF">POCTA_138.1.T0340261</name>
</gene>
<reference evidence="1" key="1">
    <citation type="submission" date="2021-01" db="EMBL/GenBank/DDBJ databases">
        <authorList>
            <consortium name="Genoscope - CEA"/>
            <person name="William W."/>
        </authorList>
    </citation>
    <scope>NUCLEOTIDE SEQUENCE</scope>
</reference>
<dbReference type="PANTHER" id="PTHR33706:SF1">
    <property type="entry name" value="TPR REPEAT PROTEIN"/>
    <property type="match status" value="1"/>
</dbReference>
<evidence type="ECO:0000313" key="2">
    <source>
        <dbReference type="Proteomes" id="UP000683925"/>
    </source>
</evidence>
<comment type="caution">
    <text evidence="1">The sequence shown here is derived from an EMBL/GenBank/DDBJ whole genome shotgun (WGS) entry which is preliminary data.</text>
</comment>
<protein>
    <submittedName>
        <fullName evidence="1">Uncharacterized protein</fullName>
    </submittedName>
</protein>
<dbReference type="AlphaFoldDB" id="A0A8S1U3J7"/>